<dbReference type="EMBL" id="JBHLTM010000067">
    <property type="protein sequence ID" value="MFC0686398.1"/>
    <property type="molecule type" value="Genomic_DNA"/>
</dbReference>
<evidence type="ECO:0000313" key="2">
    <source>
        <dbReference type="Proteomes" id="UP001589858"/>
    </source>
</evidence>
<gene>
    <name evidence="1" type="ORF">ACFFF8_17575</name>
</gene>
<evidence type="ECO:0000313" key="1">
    <source>
        <dbReference type="EMBL" id="MFC0686398.1"/>
    </source>
</evidence>
<name>A0ABV6SEC3_9SPHN</name>
<proteinExistence type="predicted"/>
<accession>A0ABV6SEC3</accession>
<dbReference type="RefSeq" id="WP_267223839.1">
    <property type="nucleotide sequence ID" value="NZ_JAPCWC010000028.1"/>
</dbReference>
<sequence>MSYSFNIRAGAKWEAHTLIQAELDKVAASQPLHANDREQAEKVAEIFLAVLPDDPDQDIAVSMHGSIGSIDGKVSSAGVGITVSHVARA</sequence>
<keyword evidence="2" id="KW-1185">Reference proteome</keyword>
<comment type="caution">
    <text evidence="1">The sequence shown here is derived from an EMBL/GenBank/DDBJ whole genome shotgun (WGS) entry which is preliminary data.</text>
</comment>
<dbReference type="Proteomes" id="UP001589858">
    <property type="component" value="Unassembled WGS sequence"/>
</dbReference>
<protein>
    <submittedName>
        <fullName evidence="1">Uncharacterized protein</fullName>
    </submittedName>
</protein>
<organism evidence="1 2">
    <name type="scientific">Novosphingobium clariflavum</name>
    <dbReference type="NCBI Taxonomy" id="2029884"/>
    <lineage>
        <taxon>Bacteria</taxon>
        <taxon>Pseudomonadati</taxon>
        <taxon>Pseudomonadota</taxon>
        <taxon>Alphaproteobacteria</taxon>
        <taxon>Sphingomonadales</taxon>
        <taxon>Sphingomonadaceae</taxon>
        <taxon>Novosphingobium</taxon>
    </lineage>
</organism>
<reference evidence="1 2" key="1">
    <citation type="submission" date="2024-09" db="EMBL/GenBank/DDBJ databases">
        <authorList>
            <person name="Sun Q."/>
            <person name="Mori K."/>
        </authorList>
    </citation>
    <scope>NUCLEOTIDE SEQUENCE [LARGE SCALE GENOMIC DNA]</scope>
    <source>
        <strain evidence="1 2">CICC 11035S</strain>
    </source>
</reference>